<evidence type="ECO:0000313" key="3">
    <source>
        <dbReference type="EMBL" id="GAA4400887.1"/>
    </source>
</evidence>
<gene>
    <name evidence="3" type="ORF">GCM10023147_39930</name>
</gene>
<name>A0ABP8K5K3_9ACTN</name>
<dbReference type="Proteomes" id="UP001500635">
    <property type="component" value="Unassembled WGS sequence"/>
</dbReference>
<evidence type="ECO:0000256" key="2">
    <source>
        <dbReference type="SAM" id="Phobius"/>
    </source>
</evidence>
<keyword evidence="2" id="KW-0812">Transmembrane</keyword>
<keyword evidence="2" id="KW-0472">Membrane</keyword>
<protein>
    <submittedName>
        <fullName evidence="3">Uncharacterized protein</fullName>
    </submittedName>
</protein>
<reference evidence="4" key="1">
    <citation type="journal article" date="2019" name="Int. J. Syst. Evol. Microbiol.">
        <title>The Global Catalogue of Microorganisms (GCM) 10K type strain sequencing project: providing services to taxonomists for standard genome sequencing and annotation.</title>
        <authorList>
            <consortium name="The Broad Institute Genomics Platform"/>
            <consortium name="The Broad Institute Genome Sequencing Center for Infectious Disease"/>
            <person name="Wu L."/>
            <person name="Ma J."/>
        </authorList>
    </citation>
    <scope>NUCLEOTIDE SEQUENCE [LARGE SCALE GENOMIC DNA]</scope>
    <source>
        <strain evidence="4">JCM 17688</strain>
    </source>
</reference>
<feature type="transmembrane region" description="Helical" evidence="2">
    <location>
        <begin position="109"/>
        <end position="131"/>
    </location>
</feature>
<organism evidence="3 4">
    <name type="scientific">Tsukamurella soli</name>
    <dbReference type="NCBI Taxonomy" id="644556"/>
    <lineage>
        <taxon>Bacteria</taxon>
        <taxon>Bacillati</taxon>
        <taxon>Actinomycetota</taxon>
        <taxon>Actinomycetes</taxon>
        <taxon>Mycobacteriales</taxon>
        <taxon>Tsukamurellaceae</taxon>
        <taxon>Tsukamurella</taxon>
    </lineage>
</organism>
<feature type="compositionally biased region" description="Pro residues" evidence="1">
    <location>
        <begin position="198"/>
        <end position="227"/>
    </location>
</feature>
<dbReference type="RefSeq" id="WP_344999338.1">
    <property type="nucleotide sequence ID" value="NZ_BAABFR010000083.1"/>
</dbReference>
<feature type="transmembrane region" description="Helical" evidence="2">
    <location>
        <begin position="81"/>
        <end position="102"/>
    </location>
</feature>
<sequence length="264" mass="27441">MPGPARSAPTNRRGPLVWVCVGAVVLAAGLAQRTVFATWYTGWIVTHDFGFGCGFNGIAQLTAPGMPDEDKLAAELAGRGWVGWFALGCLAGAALLAAGAAVGRSRLAASLSALTAIAAAAAAVSTGAIRPPPVTAYSAESTWPVDYSTGLGLWATVVLAVVAAVAALGLRAALQRRRVPVERVPVERYQPPVVSSLPPRPAPPPISVSEPPTRPDPPRPDPAPEPPGLDSDQRTTVLRQGRTPGRVPPAPIRIRPEHRSRGDH</sequence>
<accession>A0ABP8K5K3</accession>
<evidence type="ECO:0000256" key="1">
    <source>
        <dbReference type="SAM" id="MobiDB-lite"/>
    </source>
</evidence>
<evidence type="ECO:0000313" key="4">
    <source>
        <dbReference type="Proteomes" id="UP001500635"/>
    </source>
</evidence>
<proteinExistence type="predicted"/>
<comment type="caution">
    <text evidence="3">The sequence shown here is derived from an EMBL/GenBank/DDBJ whole genome shotgun (WGS) entry which is preliminary data.</text>
</comment>
<keyword evidence="4" id="KW-1185">Reference proteome</keyword>
<dbReference type="EMBL" id="BAABFR010000083">
    <property type="protein sequence ID" value="GAA4400887.1"/>
    <property type="molecule type" value="Genomic_DNA"/>
</dbReference>
<feature type="compositionally biased region" description="Basic and acidic residues" evidence="1">
    <location>
        <begin position="254"/>
        <end position="264"/>
    </location>
</feature>
<feature type="region of interest" description="Disordered" evidence="1">
    <location>
        <begin position="191"/>
        <end position="264"/>
    </location>
</feature>
<feature type="transmembrane region" description="Helical" evidence="2">
    <location>
        <begin position="151"/>
        <end position="174"/>
    </location>
</feature>
<keyword evidence="2" id="KW-1133">Transmembrane helix</keyword>